<dbReference type="EC" id="1.7.1.17" evidence="6"/>
<keyword evidence="1 6" id="KW-0285">Flavoprotein</keyword>
<dbReference type="GO" id="GO:0010181">
    <property type="term" value="F:FMN binding"/>
    <property type="evidence" value="ECO:0007669"/>
    <property type="project" value="UniProtKB-UniRule"/>
</dbReference>
<name>A0A2N6CSC4_9GAMM</name>
<comment type="cofactor">
    <cofactor evidence="6">
        <name>FMN</name>
        <dbReference type="ChEBI" id="CHEBI:58210"/>
    </cofactor>
    <text evidence="6">Binds 1 FMN per subunit.</text>
</comment>
<keyword evidence="2 6" id="KW-0288">FMN</keyword>
<dbReference type="Gene3D" id="3.40.50.360">
    <property type="match status" value="1"/>
</dbReference>
<dbReference type="GO" id="GO:0016655">
    <property type="term" value="F:oxidoreductase activity, acting on NAD(P)H, quinone or similar compound as acceptor"/>
    <property type="evidence" value="ECO:0007669"/>
    <property type="project" value="InterPro"/>
</dbReference>
<dbReference type="SUPFAM" id="SSF52218">
    <property type="entry name" value="Flavoproteins"/>
    <property type="match status" value="1"/>
</dbReference>
<dbReference type="Pfam" id="PF02525">
    <property type="entry name" value="Flavodoxin_2"/>
    <property type="match status" value="1"/>
</dbReference>
<comment type="caution">
    <text evidence="6">Lacks conserved residue(s) required for the propagation of feature annotation.</text>
</comment>
<comment type="function">
    <text evidence="6">Quinone reductase that provides resistance to thiol-specific stress caused by electrophilic quinones.</text>
</comment>
<dbReference type="PANTHER" id="PTHR43741:SF4">
    <property type="entry name" value="FMN-DEPENDENT NADH:QUINONE OXIDOREDUCTASE"/>
    <property type="match status" value="1"/>
</dbReference>
<evidence type="ECO:0000259" key="7">
    <source>
        <dbReference type="Pfam" id="PF02525"/>
    </source>
</evidence>
<evidence type="ECO:0000313" key="8">
    <source>
        <dbReference type="EMBL" id="PLX59978.1"/>
    </source>
</evidence>
<dbReference type="AlphaFoldDB" id="A0A2N6CSC4"/>
<dbReference type="PANTHER" id="PTHR43741">
    <property type="entry name" value="FMN-DEPENDENT NADH-AZOREDUCTASE 1"/>
    <property type="match status" value="1"/>
</dbReference>
<reference evidence="8 9" key="1">
    <citation type="submission" date="2017-11" db="EMBL/GenBank/DDBJ databases">
        <title>Genome-resolved metagenomics identifies genetic mobility, metabolic interactions, and unexpected diversity in perchlorate-reducing communities.</title>
        <authorList>
            <person name="Barnum T.P."/>
            <person name="Figueroa I.A."/>
            <person name="Carlstrom C.I."/>
            <person name="Lucas L.N."/>
            <person name="Engelbrektson A.L."/>
            <person name="Coates J.D."/>
        </authorList>
    </citation>
    <scope>NUCLEOTIDE SEQUENCE [LARGE SCALE GENOMIC DNA]</scope>
    <source>
        <strain evidence="8">BM301</strain>
    </source>
</reference>
<feature type="binding site" evidence="6">
    <location>
        <begin position="98"/>
        <end position="101"/>
    </location>
    <ligand>
        <name>FMN</name>
        <dbReference type="ChEBI" id="CHEBI:58210"/>
    </ligand>
</feature>
<evidence type="ECO:0000313" key="9">
    <source>
        <dbReference type="Proteomes" id="UP000235015"/>
    </source>
</evidence>
<dbReference type="GO" id="GO:0016652">
    <property type="term" value="F:oxidoreductase activity, acting on NAD(P)H as acceptor"/>
    <property type="evidence" value="ECO:0007669"/>
    <property type="project" value="UniProtKB-UniRule"/>
</dbReference>
<comment type="similarity">
    <text evidence="6">Belongs to the azoreductase type 1 family.</text>
</comment>
<feature type="binding site" evidence="6">
    <location>
        <begin position="18"/>
        <end position="20"/>
    </location>
    <ligand>
        <name>FMN</name>
        <dbReference type="ChEBI" id="CHEBI:58210"/>
    </ligand>
</feature>
<feature type="binding site" evidence="6">
    <location>
        <position position="12"/>
    </location>
    <ligand>
        <name>FMN</name>
        <dbReference type="ChEBI" id="CHEBI:58210"/>
    </ligand>
</feature>
<evidence type="ECO:0000256" key="3">
    <source>
        <dbReference type="ARBA" id="ARBA00023002"/>
    </source>
</evidence>
<evidence type="ECO:0000256" key="2">
    <source>
        <dbReference type="ARBA" id="ARBA00022643"/>
    </source>
</evidence>
<comment type="catalytic activity">
    <reaction evidence="5">
        <text>N,N-dimethyl-1,4-phenylenediamine + anthranilate + 2 NAD(+) = 2-(4-dimethylaminophenyl)diazenylbenzoate + 2 NADH + 2 H(+)</text>
        <dbReference type="Rhea" id="RHEA:55872"/>
        <dbReference type="ChEBI" id="CHEBI:15378"/>
        <dbReference type="ChEBI" id="CHEBI:15783"/>
        <dbReference type="ChEBI" id="CHEBI:16567"/>
        <dbReference type="ChEBI" id="CHEBI:57540"/>
        <dbReference type="ChEBI" id="CHEBI:57945"/>
        <dbReference type="ChEBI" id="CHEBI:71579"/>
        <dbReference type="EC" id="1.7.1.17"/>
    </reaction>
    <physiologicalReaction direction="right-to-left" evidence="5">
        <dbReference type="Rhea" id="RHEA:55874"/>
    </physiologicalReaction>
</comment>
<proteinExistence type="inferred from homology"/>
<comment type="catalytic activity">
    <reaction evidence="6">
        <text>2 a quinone + NADH + H(+) = 2 a 1,4-benzosemiquinone + NAD(+)</text>
        <dbReference type="Rhea" id="RHEA:65952"/>
        <dbReference type="ChEBI" id="CHEBI:15378"/>
        <dbReference type="ChEBI" id="CHEBI:57540"/>
        <dbReference type="ChEBI" id="CHEBI:57945"/>
        <dbReference type="ChEBI" id="CHEBI:132124"/>
        <dbReference type="ChEBI" id="CHEBI:134225"/>
    </reaction>
</comment>
<dbReference type="InterPro" id="IPR050104">
    <property type="entry name" value="FMN-dep_NADH:Q_OxRdtase_AzoR1"/>
</dbReference>
<dbReference type="Proteomes" id="UP000235015">
    <property type="component" value="Unassembled WGS sequence"/>
</dbReference>
<dbReference type="STRING" id="1111735.GCA_000428045_02277"/>
<comment type="function">
    <text evidence="6">Also exhibits azoreductase activity. Catalyzes the reductive cleavage of the azo bond in aromatic azo compounds to the corresponding amines.</text>
</comment>
<organism evidence="8 9">
    <name type="scientific">Sedimenticola selenatireducens</name>
    <dbReference type="NCBI Taxonomy" id="191960"/>
    <lineage>
        <taxon>Bacteria</taxon>
        <taxon>Pseudomonadati</taxon>
        <taxon>Pseudomonadota</taxon>
        <taxon>Gammaproteobacteria</taxon>
        <taxon>Chromatiales</taxon>
        <taxon>Sedimenticolaceae</taxon>
        <taxon>Sedimenticola</taxon>
    </lineage>
</organism>
<evidence type="ECO:0000256" key="1">
    <source>
        <dbReference type="ARBA" id="ARBA00022630"/>
    </source>
</evidence>
<accession>A0A2N6CSC4</accession>
<dbReference type="HAMAP" id="MF_01216">
    <property type="entry name" value="Azoreductase_type1"/>
    <property type="match status" value="1"/>
</dbReference>
<protein>
    <recommendedName>
        <fullName evidence="6">FMN dependent NADH:quinone oxidoreductase</fullName>
        <ecNumber evidence="6">1.6.5.-</ecNumber>
    </recommendedName>
    <alternativeName>
        <fullName evidence="6">Azo-dye reductase</fullName>
    </alternativeName>
    <alternativeName>
        <fullName evidence="6">FMN-dependent NADH-azo compound oxidoreductase</fullName>
    </alternativeName>
    <alternativeName>
        <fullName evidence="6">FMN-dependent NADH-azoreductase</fullName>
        <ecNumber evidence="6">1.7.1.17</ecNumber>
    </alternativeName>
</protein>
<dbReference type="InterPro" id="IPR003680">
    <property type="entry name" value="Flavodoxin_fold"/>
</dbReference>
<dbReference type="InterPro" id="IPR023048">
    <property type="entry name" value="NADH:quinone_OxRdtase_FMN_depd"/>
</dbReference>
<evidence type="ECO:0000256" key="6">
    <source>
        <dbReference type="HAMAP-Rule" id="MF_01216"/>
    </source>
</evidence>
<dbReference type="EC" id="1.6.5.-" evidence="6"/>
<sequence length="202" mass="22441">MNRKRLLHIDTSARLTGSDSRRLSAQFVRQWVDNHPEYQVMERDLVSKPLPHLDDAMLAAMMSPPEQHTPEMTRIADRINLLIDEFLSADAVVLGVPMYNLGIPSTLKAYIDHIVMAGRTFAYTDKGAVGLVPDKPVFIITARGGMHSGASTDQQAPYLQTLFNFLGIKQVNFIHSEGLNMGDEMRSQGIESAQAEIGRYAA</sequence>
<evidence type="ECO:0000256" key="4">
    <source>
        <dbReference type="ARBA" id="ARBA00023027"/>
    </source>
</evidence>
<evidence type="ECO:0000256" key="5">
    <source>
        <dbReference type="ARBA" id="ARBA00048542"/>
    </source>
</evidence>
<dbReference type="RefSeq" id="WP_273440993.1">
    <property type="nucleotide sequence ID" value="NZ_PKUN01000030.1"/>
</dbReference>
<dbReference type="InterPro" id="IPR029039">
    <property type="entry name" value="Flavoprotein-like_sf"/>
</dbReference>
<dbReference type="EMBL" id="PKUN01000030">
    <property type="protein sequence ID" value="PLX59978.1"/>
    <property type="molecule type" value="Genomic_DNA"/>
</dbReference>
<keyword evidence="4 6" id="KW-0520">NAD</keyword>
<gene>
    <name evidence="6" type="primary">azoR</name>
    <name evidence="8" type="ORF">C0630_19010</name>
</gene>
<dbReference type="GO" id="GO:0009055">
    <property type="term" value="F:electron transfer activity"/>
    <property type="evidence" value="ECO:0007669"/>
    <property type="project" value="UniProtKB-UniRule"/>
</dbReference>
<keyword evidence="3 6" id="KW-0560">Oxidoreductase</keyword>
<comment type="caution">
    <text evidence="8">The sequence shown here is derived from an EMBL/GenBank/DDBJ whole genome shotgun (WGS) entry which is preliminary data.</text>
</comment>
<comment type="subunit">
    <text evidence="6">Homodimer.</text>
</comment>
<feature type="domain" description="Flavodoxin-like fold" evidence="7">
    <location>
        <begin position="4"/>
        <end position="199"/>
    </location>
</feature>